<proteinExistence type="predicted"/>
<sequence length="117" mass="13647">MVNHYKNECLVKAGRKWRGTLDFYQFHSYSWQHKFDEVSPFKNHNHDYGLHKPIVIGEFNEEEGGGRTINQLFDHAYKNGYSGAWSWDLVKHGQDQRAGILRIKDYHGNGKINIAAI</sequence>
<dbReference type="EMBL" id="BMAT01008333">
    <property type="protein sequence ID" value="GFR82379.1"/>
    <property type="molecule type" value="Genomic_DNA"/>
</dbReference>
<keyword evidence="2" id="KW-1185">Reference proteome</keyword>
<dbReference type="PANTHER" id="PTHR37398:SF3">
    <property type="entry name" value="GLYCOSIDE HYDROLASE FAMILY 5 DOMAIN-CONTAINING PROTEIN"/>
    <property type="match status" value="1"/>
</dbReference>
<dbReference type="Gene3D" id="3.20.20.80">
    <property type="entry name" value="Glycosidases"/>
    <property type="match status" value="1"/>
</dbReference>
<dbReference type="InterPro" id="IPR017853">
    <property type="entry name" value="GH"/>
</dbReference>
<evidence type="ECO:0000313" key="1">
    <source>
        <dbReference type="EMBL" id="GFR82379.1"/>
    </source>
</evidence>
<protein>
    <submittedName>
        <fullName evidence="1">Mannan endo-1</fullName>
    </submittedName>
</protein>
<accession>A0AAV4GAY4</accession>
<comment type="caution">
    <text evidence="1">The sequence shown here is derived from an EMBL/GenBank/DDBJ whole genome shotgun (WGS) entry which is preliminary data.</text>
</comment>
<organism evidence="1 2">
    <name type="scientific">Elysia marginata</name>
    <dbReference type="NCBI Taxonomy" id="1093978"/>
    <lineage>
        <taxon>Eukaryota</taxon>
        <taxon>Metazoa</taxon>
        <taxon>Spiralia</taxon>
        <taxon>Lophotrochozoa</taxon>
        <taxon>Mollusca</taxon>
        <taxon>Gastropoda</taxon>
        <taxon>Heterobranchia</taxon>
        <taxon>Euthyneura</taxon>
        <taxon>Panpulmonata</taxon>
        <taxon>Sacoglossa</taxon>
        <taxon>Placobranchoidea</taxon>
        <taxon>Plakobranchidae</taxon>
        <taxon>Elysia</taxon>
    </lineage>
</organism>
<name>A0AAV4GAY4_9GAST</name>
<evidence type="ECO:0000313" key="2">
    <source>
        <dbReference type="Proteomes" id="UP000762676"/>
    </source>
</evidence>
<dbReference type="SUPFAM" id="SSF51445">
    <property type="entry name" value="(Trans)glycosidases"/>
    <property type="match status" value="1"/>
</dbReference>
<dbReference type="PANTHER" id="PTHR37398">
    <property type="entry name" value="ENDO-BETA-1,4-MANNANASE"/>
    <property type="match status" value="1"/>
</dbReference>
<dbReference type="Proteomes" id="UP000762676">
    <property type="component" value="Unassembled WGS sequence"/>
</dbReference>
<gene>
    <name evidence="1" type="ORF">ElyMa_004095400</name>
</gene>
<reference evidence="1 2" key="1">
    <citation type="journal article" date="2021" name="Elife">
        <title>Chloroplast acquisition without the gene transfer in kleptoplastic sea slugs, Plakobranchus ocellatus.</title>
        <authorList>
            <person name="Maeda T."/>
            <person name="Takahashi S."/>
            <person name="Yoshida T."/>
            <person name="Shimamura S."/>
            <person name="Takaki Y."/>
            <person name="Nagai Y."/>
            <person name="Toyoda A."/>
            <person name="Suzuki Y."/>
            <person name="Arimoto A."/>
            <person name="Ishii H."/>
            <person name="Satoh N."/>
            <person name="Nishiyama T."/>
            <person name="Hasebe M."/>
            <person name="Maruyama T."/>
            <person name="Minagawa J."/>
            <person name="Obokata J."/>
            <person name="Shigenobu S."/>
        </authorList>
    </citation>
    <scope>NUCLEOTIDE SEQUENCE [LARGE SCALE GENOMIC DNA]</scope>
</reference>
<dbReference type="AlphaFoldDB" id="A0AAV4GAY4"/>